<organism evidence="2 3">
    <name type="scientific">Cohnella cholangitidis</name>
    <dbReference type="NCBI Taxonomy" id="2598458"/>
    <lineage>
        <taxon>Bacteria</taxon>
        <taxon>Bacillati</taxon>
        <taxon>Bacillota</taxon>
        <taxon>Bacilli</taxon>
        <taxon>Bacillales</taxon>
        <taxon>Paenibacillaceae</taxon>
        <taxon>Cohnella</taxon>
    </lineage>
</organism>
<dbReference type="SUPFAM" id="SSF55383">
    <property type="entry name" value="Copper amine oxidase, domain N"/>
    <property type="match status" value="1"/>
</dbReference>
<name>A0A7G5C0S1_9BACL</name>
<evidence type="ECO:0000259" key="1">
    <source>
        <dbReference type="Pfam" id="PF07833"/>
    </source>
</evidence>
<evidence type="ECO:0000313" key="2">
    <source>
        <dbReference type="EMBL" id="QMV42805.1"/>
    </source>
</evidence>
<dbReference type="Pfam" id="PF07833">
    <property type="entry name" value="Cu_amine_oxidN1"/>
    <property type="match status" value="1"/>
</dbReference>
<protein>
    <submittedName>
        <fullName evidence="2">Copper amine oxidase N-terminal domain-containing protein</fullName>
    </submittedName>
</protein>
<sequence>MQIDSSQELQMPALRLKCNRDEERRFIMKRISKRALSVLIALMCSLAVYSSAFAESEGEVAQPVVKAEETAEPEAEEQSRKEVDPREFFEDLEIMEVDELTFKIVKFEAVAENAKINEPHFKAIVLFQNNSPYSIRTPATAIELSDKGFNSLAVHYVKLDSTLKPGESKWATVEFPSLIELTAGASMKGVKGATTDYLYGERVNDASEITKAGIYVFVNSKRVNAKVSDSSGYQYLPTKSLMEALGFKYTWTAKTSTFVAVKDNLKIENKVGTRNVKANGKIVKLDGQQSAFLNKVPSLSVNALPLISSDWVLNKGYHGKITIITVADQSLMKF</sequence>
<dbReference type="Gene3D" id="3.30.457.10">
    <property type="entry name" value="Copper amine oxidase-like, N-terminal domain"/>
    <property type="match status" value="1"/>
</dbReference>
<proteinExistence type="predicted"/>
<keyword evidence="3" id="KW-1185">Reference proteome</keyword>
<dbReference type="InterPro" id="IPR036582">
    <property type="entry name" value="Mao_N_sf"/>
</dbReference>
<accession>A0A7G5C0S1</accession>
<feature type="domain" description="Copper amine oxidase-like N-terminal" evidence="1">
    <location>
        <begin position="231"/>
        <end position="287"/>
    </location>
</feature>
<dbReference type="Proteomes" id="UP000515679">
    <property type="component" value="Chromosome"/>
</dbReference>
<dbReference type="AlphaFoldDB" id="A0A7G5C0S1"/>
<dbReference type="EMBL" id="CP041969">
    <property type="protein sequence ID" value="QMV42805.1"/>
    <property type="molecule type" value="Genomic_DNA"/>
</dbReference>
<gene>
    <name evidence="2" type="ORF">FPL14_17625</name>
</gene>
<reference evidence="2 3" key="1">
    <citation type="submission" date="2019-07" db="EMBL/GenBank/DDBJ databases">
        <authorList>
            <person name="Kim J.K."/>
            <person name="Cheong H.-M."/>
            <person name="Choi Y."/>
            <person name="Hwang K.J."/>
            <person name="Lee S."/>
            <person name="Choi C."/>
        </authorList>
    </citation>
    <scope>NUCLEOTIDE SEQUENCE [LARGE SCALE GENOMIC DNA]</scope>
    <source>
        <strain evidence="2 3">KS 22</strain>
    </source>
</reference>
<evidence type="ECO:0000313" key="3">
    <source>
        <dbReference type="Proteomes" id="UP000515679"/>
    </source>
</evidence>
<dbReference type="InterPro" id="IPR012854">
    <property type="entry name" value="Cu_amine_oxidase-like_N"/>
</dbReference>
<dbReference type="KEGG" id="cchl:FPL14_17625"/>